<dbReference type="PANTHER" id="PTHR30383">
    <property type="entry name" value="THIOESTERASE 1/PROTEASE 1/LYSOPHOSPHOLIPASE L1"/>
    <property type="match status" value="1"/>
</dbReference>
<name>A0A5C4WH82_9ACTN</name>
<sequence length="257" mass="27591">MKRRIVIGLCLLLTAALGLTGAVGYLTFLRPAGNPPADARTDGPGQRPRVVAAGASMTQGSPGADRVATLRARPEFHGREFVNAGVNGSTTADLRQRVDSDIVACGPAAVTLLIGTNDVRNGVPLPRFRADLRAIVDHVRARTTARIALMSLPPLGEDLNTEINHRLTAYNAAIQETAAQHYLLGRSWDEIARAGGRDLLVDHIHLSDRGGAIVADLVGRWLADRHQTDPGARSPRLGEPTPTPCPFSTTWSRRRDT</sequence>
<evidence type="ECO:0000256" key="1">
    <source>
        <dbReference type="SAM" id="MobiDB-lite"/>
    </source>
</evidence>
<dbReference type="EMBL" id="VDLX02000007">
    <property type="protein sequence ID" value="KAB8193462.1"/>
    <property type="molecule type" value="Genomic_DNA"/>
</dbReference>
<dbReference type="InterPro" id="IPR051532">
    <property type="entry name" value="Ester_Hydrolysis_Enzymes"/>
</dbReference>
<dbReference type="SUPFAM" id="SSF52266">
    <property type="entry name" value="SGNH hydrolase"/>
    <property type="match status" value="1"/>
</dbReference>
<dbReference type="GO" id="GO:0004622">
    <property type="term" value="F:phosphatidylcholine lysophospholipase activity"/>
    <property type="evidence" value="ECO:0007669"/>
    <property type="project" value="TreeGrafter"/>
</dbReference>
<dbReference type="PANTHER" id="PTHR30383:SF5">
    <property type="entry name" value="SGNH HYDROLASE-TYPE ESTERASE DOMAIN-CONTAINING PROTEIN"/>
    <property type="match status" value="1"/>
</dbReference>
<reference evidence="3 4" key="1">
    <citation type="submission" date="2019-10" db="EMBL/GenBank/DDBJ databases">
        <title>Nonomuraea sp. nov., isolated from Phyllanthus amarus.</title>
        <authorList>
            <person name="Klykleung N."/>
            <person name="Tanasupawat S."/>
        </authorList>
    </citation>
    <scope>NUCLEOTIDE SEQUENCE [LARGE SCALE GENOMIC DNA]</scope>
    <source>
        <strain evidence="3 4">PA1-10</strain>
    </source>
</reference>
<dbReference type="InterPro" id="IPR013830">
    <property type="entry name" value="SGNH_hydro"/>
</dbReference>
<feature type="domain" description="SGNH hydrolase-type esterase" evidence="2">
    <location>
        <begin position="53"/>
        <end position="210"/>
    </location>
</feature>
<keyword evidence="4" id="KW-1185">Reference proteome</keyword>
<evidence type="ECO:0000259" key="2">
    <source>
        <dbReference type="Pfam" id="PF13472"/>
    </source>
</evidence>
<dbReference type="OrthoDB" id="9794725at2"/>
<evidence type="ECO:0000313" key="3">
    <source>
        <dbReference type="EMBL" id="KAB8193462.1"/>
    </source>
</evidence>
<dbReference type="RefSeq" id="WP_139632017.1">
    <property type="nucleotide sequence ID" value="NZ_VDLX02000007.1"/>
</dbReference>
<protein>
    <recommendedName>
        <fullName evidence="2">SGNH hydrolase-type esterase domain-containing protein</fullName>
    </recommendedName>
</protein>
<dbReference type="Gene3D" id="3.40.50.1110">
    <property type="entry name" value="SGNH hydrolase"/>
    <property type="match status" value="1"/>
</dbReference>
<dbReference type="Pfam" id="PF13472">
    <property type="entry name" value="Lipase_GDSL_2"/>
    <property type="match status" value="1"/>
</dbReference>
<feature type="region of interest" description="Disordered" evidence="1">
    <location>
        <begin position="228"/>
        <end position="257"/>
    </location>
</feature>
<proteinExistence type="predicted"/>
<dbReference type="CDD" id="cd00229">
    <property type="entry name" value="SGNH_hydrolase"/>
    <property type="match status" value="1"/>
</dbReference>
<dbReference type="AlphaFoldDB" id="A0A5C4WH82"/>
<dbReference type="Proteomes" id="UP000312512">
    <property type="component" value="Unassembled WGS sequence"/>
</dbReference>
<comment type="caution">
    <text evidence="3">The sequence shown here is derived from an EMBL/GenBank/DDBJ whole genome shotgun (WGS) entry which is preliminary data.</text>
</comment>
<organism evidence="3 4">
    <name type="scientific">Nonomuraea phyllanthi</name>
    <dbReference type="NCBI Taxonomy" id="2219224"/>
    <lineage>
        <taxon>Bacteria</taxon>
        <taxon>Bacillati</taxon>
        <taxon>Actinomycetota</taxon>
        <taxon>Actinomycetes</taxon>
        <taxon>Streptosporangiales</taxon>
        <taxon>Streptosporangiaceae</taxon>
        <taxon>Nonomuraea</taxon>
    </lineage>
</organism>
<evidence type="ECO:0000313" key="4">
    <source>
        <dbReference type="Proteomes" id="UP000312512"/>
    </source>
</evidence>
<accession>A0A5C4WH82</accession>
<dbReference type="InterPro" id="IPR036514">
    <property type="entry name" value="SGNH_hydro_sf"/>
</dbReference>
<gene>
    <name evidence="3" type="ORF">FH608_019675</name>
</gene>